<accession>A0A6A6QAQ5</accession>
<dbReference type="InterPro" id="IPR001680">
    <property type="entry name" value="WD40_rpt"/>
</dbReference>
<evidence type="ECO:0000313" key="4">
    <source>
        <dbReference type="Proteomes" id="UP000799750"/>
    </source>
</evidence>
<keyword evidence="1" id="KW-0853">WD repeat</keyword>
<evidence type="ECO:0000256" key="1">
    <source>
        <dbReference type="PROSITE-ProRule" id="PRU00221"/>
    </source>
</evidence>
<feature type="compositionally biased region" description="Polar residues" evidence="2">
    <location>
        <begin position="39"/>
        <end position="48"/>
    </location>
</feature>
<protein>
    <submittedName>
        <fullName evidence="3">WD40 repeat-like protein</fullName>
    </submittedName>
</protein>
<keyword evidence="4" id="KW-1185">Reference proteome</keyword>
<proteinExistence type="predicted"/>
<dbReference type="PROSITE" id="PS50082">
    <property type="entry name" value="WD_REPEATS_2"/>
    <property type="match status" value="1"/>
</dbReference>
<dbReference type="SUPFAM" id="SSF50978">
    <property type="entry name" value="WD40 repeat-like"/>
    <property type="match status" value="1"/>
</dbReference>
<dbReference type="PANTHER" id="PTHR19879">
    <property type="entry name" value="TRANSCRIPTION INITIATION FACTOR TFIID"/>
    <property type="match status" value="1"/>
</dbReference>
<evidence type="ECO:0000256" key="2">
    <source>
        <dbReference type="SAM" id="MobiDB-lite"/>
    </source>
</evidence>
<dbReference type="Proteomes" id="UP000799750">
    <property type="component" value="Unassembled WGS sequence"/>
</dbReference>
<feature type="repeat" description="WD" evidence="1">
    <location>
        <begin position="358"/>
        <end position="391"/>
    </location>
</feature>
<reference evidence="3" key="1">
    <citation type="journal article" date="2020" name="Stud. Mycol.">
        <title>101 Dothideomycetes genomes: a test case for predicting lifestyles and emergence of pathogens.</title>
        <authorList>
            <person name="Haridas S."/>
            <person name="Albert R."/>
            <person name="Binder M."/>
            <person name="Bloem J."/>
            <person name="Labutti K."/>
            <person name="Salamov A."/>
            <person name="Andreopoulos B."/>
            <person name="Baker S."/>
            <person name="Barry K."/>
            <person name="Bills G."/>
            <person name="Bluhm B."/>
            <person name="Cannon C."/>
            <person name="Castanera R."/>
            <person name="Culley D."/>
            <person name="Daum C."/>
            <person name="Ezra D."/>
            <person name="Gonzalez J."/>
            <person name="Henrissat B."/>
            <person name="Kuo A."/>
            <person name="Liang C."/>
            <person name="Lipzen A."/>
            <person name="Lutzoni F."/>
            <person name="Magnuson J."/>
            <person name="Mondo S."/>
            <person name="Nolan M."/>
            <person name="Ohm R."/>
            <person name="Pangilinan J."/>
            <person name="Park H.-J."/>
            <person name="Ramirez L."/>
            <person name="Alfaro M."/>
            <person name="Sun H."/>
            <person name="Tritt A."/>
            <person name="Yoshinaga Y."/>
            <person name="Zwiers L.-H."/>
            <person name="Turgeon B."/>
            <person name="Goodwin S."/>
            <person name="Spatafora J."/>
            <person name="Crous P."/>
            <person name="Grigoriev I."/>
        </authorList>
    </citation>
    <scope>NUCLEOTIDE SEQUENCE</scope>
    <source>
        <strain evidence="3">CBS 269.34</strain>
    </source>
</reference>
<dbReference type="OrthoDB" id="3267146at2759"/>
<dbReference type="SMART" id="SM00320">
    <property type="entry name" value="WD40"/>
    <property type="match status" value="5"/>
</dbReference>
<name>A0A6A6QAQ5_9PEZI</name>
<dbReference type="EMBL" id="MU004199">
    <property type="protein sequence ID" value="KAF2489066.1"/>
    <property type="molecule type" value="Genomic_DNA"/>
</dbReference>
<sequence>MSAEYINLGSVSSHSTKTRISDPQDPPSLYDGLPVLPPRSSSGNLQTHTNHDKEELSLPTYENQPAIVGTIFTDQSSVLRHPLPTQPNSIDALRSGFAAATRNHGLNRNASHEVPKPIATAHYERPAESYTPAGLPNTGSITSGEYTSEPAVSAGVAAVDRVDAFADGAPFLAPNTYSKTLGNGGEGGQHSAQIARIPFSRPDAALEIFTPLTPWLYTSKGGQIKTKYESGYDPGVGTVGLLWSRQAGKLYLPVQNRLISRIWDFVDPPHSRSAAVSPDGVWVLSVDDNRAFMQEGKTRVPLYSMTRLDAEEYGVTTPVFSPDSQNYILASGTQCSLHHAKSGSPKFWLRPQPKHCFTSFAFSPNSERFVSGSDDGVIRLWSSETGGLLYQLSPRGLCGRDHPSVAYSPLGRTFASLGLYGSPGVGGSVLRLFDTLTGQETTNVTIKSSGVPNSVSFSPDGRQVAVLGWTGIVRLDIDSGKRLSHLGGAPSHDPYTASAFSPDGTILVTCNSALQIWDTKTNQLRMVQYEGHNFPDLISGGRPLSVNTITFSPNSAKVATTAKVSQYVRLFDVT</sequence>
<dbReference type="InterPro" id="IPR036322">
    <property type="entry name" value="WD40_repeat_dom_sf"/>
</dbReference>
<feature type="region of interest" description="Disordered" evidence="2">
    <location>
        <begin position="1"/>
        <end position="57"/>
    </location>
</feature>
<dbReference type="Pfam" id="PF00400">
    <property type="entry name" value="WD40"/>
    <property type="match status" value="1"/>
</dbReference>
<organism evidence="3 4">
    <name type="scientific">Lophium mytilinum</name>
    <dbReference type="NCBI Taxonomy" id="390894"/>
    <lineage>
        <taxon>Eukaryota</taxon>
        <taxon>Fungi</taxon>
        <taxon>Dikarya</taxon>
        <taxon>Ascomycota</taxon>
        <taxon>Pezizomycotina</taxon>
        <taxon>Dothideomycetes</taxon>
        <taxon>Pleosporomycetidae</taxon>
        <taxon>Mytilinidiales</taxon>
        <taxon>Mytilinidiaceae</taxon>
        <taxon>Lophium</taxon>
    </lineage>
</organism>
<dbReference type="PROSITE" id="PS50294">
    <property type="entry name" value="WD_REPEATS_REGION"/>
    <property type="match status" value="1"/>
</dbReference>
<dbReference type="PANTHER" id="PTHR19879:SF9">
    <property type="entry name" value="TRANSCRIPTION INITIATION FACTOR TFIID SUBUNIT 5"/>
    <property type="match status" value="1"/>
</dbReference>
<dbReference type="InterPro" id="IPR015943">
    <property type="entry name" value="WD40/YVTN_repeat-like_dom_sf"/>
</dbReference>
<dbReference type="Gene3D" id="2.130.10.10">
    <property type="entry name" value="YVTN repeat-like/Quinoprotein amine dehydrogenase"/>
    <property type="match status" value="2"/>
</dbReference>
<evidence type="ECO:0000313" key="3">
    <source>
        <dbReference type="EMBL" id="KAF2489066.1"/>
    </source>
</evidence>
<dbReference type="AlphaFoldDB" id="A0A6A6QAQ5"/>
<gene>
    <name evidence="3" type="ORF">BU16DRAFT_171948</name>
</gene>